<dbReference type="InterPro" id="IPR018108">
    <property type="entry name" value="MCP_transmembrane"/>
</dbReference>
<keyword evidence="17" id="KW-1185">Reference proteome</keyword>
<feature type="repeat" description="Solcar" evidence="14">
    <location>
        <begin position="434"/>
        <end position="523"/>
    </location>
</feature>
<comment type="function">
    <text evidence="1">Mitochondrial transporter that mediates uptake of thiamine pyrophosphate (ThPP) into mitochondria.</text>
</comment>
<evidence type="ECO:0000256" key="10">
    <source>
        <dbReference type="ARBA" id="ARBA00022837"/>
    </source>
</evidence>
<dbReference type="Pfam" id="PF13499">
    <property type="entry name" value="EF-hand_7"/>
    <property type="match status" value="2"/>
</dbReference>
<accession>A0AAN6UHR7</accession>
<feature type="domain" description="EF-hand" evidence="15">
    <location>
        <begin position="127"/>
        <end position="162"/>
    </location>
</feature>
<dbReference type="SUPFAM" id="SSF47473">
    <property type="entry name" value="EF-hand"/>
    <property type="match status" value="1"/>
</dbReference>
<dbReference type="FunFam" id="1.50.40.10:FF:000016">
    <property type="entry name" value="Solute carrier family 25 member 23"/>
    <property type="match status" value="1"/>
</dbReference>
<protein>
    <recommendedName>
        <fullName evidence="4">Mitochondrial thiamine pyrophosphate carrier 1</fullName>
    </recommendedName>
</protein>
<dbReference type="GO" id="GO:0005743">
    <property type="term" value="C:mitochondrial inner membrane"/>
    <property type="evidence" value="ECO:0007669"/>
    <property type="project" value="UniProtKB-SubCell"/>
</dbReference>
<dbReference type="PANTHER" id="PTHR24089">
    <property type="entry name" value="SOLUTE CARRIER FAMILY 25"/>
    <property type="match status" value="1"/>
</dbReference>
<keyword evidence="5" id="KW-0813">Transport</keyword>
<dbReference type="InterPro" id="IPR023395">
    <property type="entry name" value="MCP_dom_sf"/>
</dbReference>
<evidence type="ECO:0000256" key="12">
    <source>
        <dbReference type="ARBA" id="ARBA00023128"/>
    </source>
</evidence>
<dbReference type="GO" id="GO:0055085">
    <property type="term" value="P:transmembrane transport"/>
    <property type="evidence" value="ECO:0007669"/>
    <property type="project" value="InterPro"/>
</dbReference>
<keyword evidence="10" id="KW-0106">Calcium</keyword>
<dbReference type="GO" id="GO:0005509">
    <property type="term" value="F:calcium ion binding"/>
    <property type="evidence" value="ECO:0007669"/>
    <property type="project" value="InterPro"/>
</dbReference>
<dbReference type="InterPro" id="IPR011992">
    <property type="entry name" value="EF-hand-dom_pair"/>
</dbReference>
<evidence type="ECO:0000256" key="5">
    <source>
        <dbReference type="ARBA" id="ARBA00022448"/>
    </source>
</evidence>
<dbReference type="PRINTS" id="PR00926">
    <property type="entry name" value="MITOCARRIER"/>
</dbReference>
<dbReference type="CDD" id="cd00051">
    <property type="entry name" value="EFh"/>
    <property type="match status" value="1"/>
</dbReference>
<keyword evidence="13 14" id="KW-0472">Membrane</keyword>
<dbReference type="PROSITE" id="PS00018">
    <property type="entry name" value="EF_HAND_1"/>
    <property type="match status" value="2"/>
</dbReference>
<dbReference type="SUPFAM" id="SSF103506">
    <property type="entry name" value="Mitochondrial carrier"/>
    <property type="match status" value="1"/>
</dbReference>
<dbReference type="InterPro" id="IPR018247">
    <property type="entry name" value="EF_Hand_1_Ca_BS"/>
</dbReference>
<comment type="similarity">
    <text evidence="3">Belongs to the mitochondrial carrier (TC 2.A.29) family.</text>
</comment>
<evidence type="ECO:0000256" key="9">
    <source>
        <dbReference type="ARBA" id="ARBA00022792"/>
    </source>
</evidence>
<keyword evidence="6 14" id="KW-0812">Transmembrane</keyword>
<keyword evidence="12" id="KW-0496">Mitochondrion</keyword>
<dbReference type="Gene3D" id="1.50.40.10">
    <property type="entry name" value="Mitochondrial carrier domain"/>
    <property type="match status" value="1"/>
</dbReference>
<dbReference type="PROSITE" id="PS50222">
    <property type="entry name" value="EF_HAND_2"/>
    <property type="match status" value="3"/>
</dbReference>
<keyword evidence="9" id="KW-0999">Mitochondrion inner membrane</keyword>
<comment type="caution">
    <text evidence="16">The sequence shown here is derived from an EMBL/GenBank/DDBJ whole genome shotgun (WGS) entry which is preliminary data.</text>
</comment>
<dbReference type="InterPro" id="IPR002067">
    <property type="entry name" value="MCP"/>
</dbReference>
<feature type="domain" description="EF-hand" evidence="15">
    <location>
        <begin position="91"/>
        <end position="126"/>
    </location>
</feature>
<feature type="domain" description="EF-hand" evidence="15">
    <location>
        <begin position="22"/>
        <end position="57"/>
    </location>
</feature>
<evidence type="ECO:0000256" key="3">
    <source>
        <dbReference type="ARBA" id="ARBA00006375"/>
    </source>
</evidence>
<keyword evidence="11" id="KW-1133">Transmembrane helix</keyword>
<keyword evidence="8" id="KW-0677">Repeat</keyword>
<reference evidence="16" key="1">
    <citation type="journal article" date="2023" name="Mol. Phylogenet. Evol.">
        <title>Genome-scale phylogeny and comparative genomics of the fungal order Sordariales.</title>
        <authorList>
            <person name="Hensen N."/>
            <person name="Bonometti L."/>
            <person name="Westerberg I."/>
            <person name="Brannstrom I.O."/>
            <person name="Guillou S."/>
            <person name="Cros-Aarteil S."/>
            <person name="Calhoun S."/>
            <person name="Haridas S."/>
            <person name="Kuo A."/>
            <person name="Mondo S."/>
            <person name="Pangilinan J."/>
            <person name="Riley R."/>
            <person name="LaButti K."/>
            <person name="Andreopoulos B."/>
            <person name="Lipzen A."/>
            <person name="Chen C."/>
            <person name="Yan M."/>
            <person name="Daum C."/>
            <person name="Ng V."/>
            <person name="Clum A."/>
            <person name="Steindorff A."/>
            <person name="Ohm R.A."/>
            <person name="Martin F."/>
            <person name="Silar P."/>
            <person name="Natvig D.O."/>
            <person name="Lalanne C."/>
            <person name="Gautier V."/>
            <person name="Ament-Velasquez S.L."/>
            <person name="Kruys A."/>
            <person name="Hutchinson M.I."/>
            <person name="Powell A.J."/>
            <person name="Barry K."/>
            <person name="Miller A.N."/>
            <person name="Grigoriev I.V."/>
            <person name="Debuchy R."/>
            <person name="Gladieux P."/>
            <person name="Hiltunen Thoren M."/>
            <person name="Johannesson H."/>
        </authorList>
    </citation>
    <scope>NUCLEOTIDE SEQUENCE</scope>
    <source>
        <strain evidence="16">CBS 123565</strain>
    </source>
</reference>
<evidence type="ECO:0000256" key="4">
    <source>
        <dbReference type="ARBA" id="ARBA00021935"/>
    </source>
</evidence>
<sequence length="634" mass="69153">MKTPNVVSDLAAEMDEHELENQRDERIEELWRKLDPAGRGELDFKGLQKGLKRIDHPLKNADQMLKAMIGLVDTSGDGKIQYEEFRVFVEAAERQLLLLFRSIDRDKDGRLNQQELQSAFRRAGLSVPRRRLVEFFDEIDLNRDGFITFDEWRDFLLFMPTNHDGLEAALSFYSSIVTVNPEGDSLVSDETLEGLGTAGFLLQALFGSLLKIANPDLVKPPAARPPPSANHLSTPEMHQSLPYSDQLQSLSDNMAASAAAAGFDPVSAVRPPVLSGGAIKRPILQYAGIEQSDDEALSDLIEEDQEGVTTGLTDLLPEPGYFLAGAVSGGVSRTATAPLDRLKVYLLVNTKNVPHVAAAAAKTGHPLVALRSAGGPIFDAVVSLWKAGGMRTFFAGNGLNVVKIMPESAIRFGSYEASKRFLASYEGHDDPTQISTVSKFVAGGMGGMTAQFCVYPIDTLKFRLQCETVQGGLRGNALLFRTAKTMWADGGFRAAYRGLGLGLMGMFPYSAIDIGTFEFLKKSYTRAMARYYDIHEDEAVLGNVATAFIGATSGALGASIVYPLNVLRTRLQTQGTAMHPPTYTGIVDVATRTLRNEGVRGLYKGLTPNLLKVAPALSITWVCYENMKKVLDLN</sequence>
<evidence type="ECO:0000256" key="8">
    <source>
        <dbReference type="ARBA" id="ARBA00022737"/>
    </source>
</evidence>
<dbReference type="Gene3D" id="1.10.238.10">
    <property type="entry name" value="EF-hand"/>
    <property type="match status" value="2"/>
</dbReference>
<comment type="subcellular location">
    <subcellularLocation>
        <location evidence="2">Mitochondrion inner membrane</location>
        <topology evidence="2">Multi-pass membrane protein</topology>
    </subcellularLocation>
</comment>
<evidence type="ECO:0000256" key="14">
    <source>
        <dbReference type="PROSITE-ProRule" id="PRU00282"/>
    </source>
</evidence>
<keyword evidence="7" id="KW-0479">Metal-binding</keyword>
<proteinExistence type="inferred from homology"/>
<dbReference type="SMART" id="SM00054">
    <property type="entry name" value="EFh"/>
    <property type="match status" value="4"/>
</dbReference>
<evidence type="ECO:0000313" key="16">
    <source>
        <dbReference type="EMBL" id="KAK4133247.1"/>
    </source>
</evidence>
<gene>
    <name evidence="16" type="ORF">BT67DRAFT_405339</name>
</gene>
<evidence type="ECO:0000256" key="2">
    <source>
        <dbReference type="ARBA" id="ARBA00004448"/>
    </source>
</evidence>
<dbReference type="AlphaFoldDB" id="A0AAN6UHR7"/>
<evidence type="ECO:0000256" key="7">
    <source>
        <dbReference type="ARBA" id="ARBA00022723"/>
    </source>
</evidence>
<dbReference type="Proteomes" id="UP001304895">
    <property type="component" value="Unassembled WGS sequence"/>
</dbReference>
<feature type="repeat" description="Solcar" evidence="14">
    <location>
        <begin position="316"/>
        <end position="421"/>
    </location>
</feature>
<dbReference type="PROSITE" id="PS50920">
    <property type="entry name" value="SOLCAR"/>
    <property type="match status" value="3"/>
</dbReference>
<dbReference type="EMBL" id="MU853413">
    <property type="protein sequence ID" value="KAK4133247.1"/>
    <property type="molecule type" value="Genomic_DNA"/>
</dbReference>
<evidence type="ECO:0000256" key="6">
    <source>
        <dbReference type="ARBA" id="ARBA00022692"/>
    </source>
</evidence>
<evidence type="ECO:0000313" key="17">
    <source>
        <dbReference type="Proteomes" id="UP001304895"/>
    </source>
</evidence>
<evidence type="ECO:0000256" key="13">
    <source>
        <dbReference type="ARBA" id="ARBA00023136"/>
    </source>
</evidence>
<evidence type="ECO:0000256" key="1">
    <source>
        <dbReference type="ARBA" id="ARBA00002238"/>
    </source>
</evidence>
<feature type="repeat" description="Solcar" evidence="14">
    <location>
        <begin position="541"/>
        <end position="630"/>
    </location>
</feature>
<name>A0AAN6UHR7_9PEZI</name>
<reference evidence="16" key="2">
    <citation type="submission" date="2023-05" db="EMBL/GenBank/DDBJ databases">
        <authorList>
            <consortium name="Lawrence Berkeley National Laboratory"/>
            <person name="Steindorff A."/>
            <person name="Hensen N."/>
            <person name="Bonometti L."/>
            <person name="Westerberg I."/>
            <person name="Brannstrom I.O."/>
            <person name="Guillou S."/>
            <person name="Cros-Aarteil S."/>
            <person name="Calhoun S."/>
            <person name="Haridas S."/>
            <person name="Kuo A."/>
            <person name="Mondo S."/>
            <person name="Pangilinan J."/>
            <person name="Riley R."/>
            <person name="Labutti K."/>
            <person name="Andreopoulos B."/>
            <person name="Lipzen A."/>
            <person name="Chen C."/>
            <person name="Yanf M."/>
            <person name="Daum C."/>
            <person name="Ng V."/>
            <person name="Clum A."/>
            <person name="Ohm R."/>
            <person name="Martin F."/>
            <person name="Silar P."/>
            <person name="Natvig D."/>
            <person name="Lalanne C."/>
            <person name="Gautier V."/>
            <person name="Ament-Velasquez S.L."/>
            <person name="Kruys A."/>
            <person name="Hutchinson M.I."/>
            <person name="Powell A.J."/>
            <person name="Barry K."/>
            <person name="Miller A.N."/>
            <person name="Grigoriev I.V."/>
            <person name="Debuchy R."/>
            <person name="Gladieux P."/>
            <person name="Thoren M.H."/>
            <person name="Johannesson H."/>
        </authorList>
    </citation>
    <scope>NUCLEOTIDE SEQUENCE</scope>
    <source>
        <strain evidence="16">CBS 123565</strain>
    </source>
</reference>
<evidence type="ECO:0000256" key="11">
    <source>
        <dbReference type="ARBA" id="ARBA00022989"/>
    </source>
</evidence>
<dbReference type="InterPro" id="IPR002048">
    <property type="entry name" value="EF_hand_dom"/>
</dbReference>
<organism evidence="16 17">
    <name type="scientific">Trichocladium antarcticum</name>
    <dbReference type="NCBI Taxonomy" id="1450529"/>
    <lineage>
        <taxon>Eukaryota</taxon>
        <taxon>Fungi</taxon>
        <taxon>Dikarya</taxon>
        <taxon>Ascomycota</taxon>
        <taxon>Pezizomycotina</taxon>
        <taxon>Sordariomycetes</taxon>
        <taxon>Sordariomycetidae</taxon>
        <taxon>Sordariales</taxon>
        <taxon>Chaetomiaceae</taxon>
        <taxon>Trichocladium</taxon>
    </lineage>
</organism>
<dbReference type="Pfam" id="PF00153">
    <property type="entry name" value="Mito_carr"/>
    <property type="match status" value="3"/>
</dbReference>
<evidence type="ECO:0000259" key="15">
    <source>
        <dbReference type="PROSITE" id="PS50222"/>
    </source>
</evidence>